<dbReference type="InterPro" id="IPR036322">
    <property type="entry name" value="WD40_repeat_dom_sf"/>
</dbReference>
<dbReference type="WBParaSite" id="BPAG_0000572001-mRNA-1">
    <property type="protein sequence ID" value="BPAG_0000572001-mRNA-1"/>
    <property type="gene ID" value="BPAG_0000572001"/>
</dbReference>
<feature type="repeat" description="WD" evidence="3">
    <location>
        <begin position="32"/>
        <end position="67"/>
    </location>
</feature>
<dbReference type="SMART" id="SM00320">
    <property type="entry name" value="WD40"/>
    <property type="match status" value="2"/>
</dbReference>
<dbReference type="Pfam" id="PF00400">
    <property type="entry name" value="WD40"/>
    <property type="match status" value="2"/>
</dbReference>
<feature type="repeat" description="WD" evidence="3">
    <location>
        <begin position="78"/>
        <end position="120"/>
    </location>
</feature>
<dbReference type="GO" id="GO:0051015">
    <property type="term" value="F:actin filament binding"/>
    <property type="evidence" value="ECO:0007669"/>
    <property type="project" value="TreeGrafter"/>
</dbReference>
<dbReference type="STRING" id="6280.A0A0N4TBY3"/>
<dbReference type="PANTHER" id="PTHR10856:SF44">
    <property type="entry name" value="CORONIN"/>
    <property type="match status" value="1"/>
</dbReference>
<gene>
    <name evidence="5" type="ORF">BPAG_LOCUS5683</name>
</gene>
<reference evidence="7" key="1">
    <citation type="submission" date="2017-02" db="UniProtKB">
        <authorList>
            <consortium name="WormBaseParasite"/>
        </authorList>
    </citation>
    <scope>IDENTIFICATION</scope>
</reference>
<proteinExistence type="inferred from homology"/>
<dbReference type="EMBL" id="UZAD01004277">
    <property type="protein sequence ID" value="VDN86869.1"/>
    <property type="molecule type" value="Genomic_DNA"/>
</dbReference>
<keyword evidence="2 4" id="KW-0677">Repeat</keyword>
<dbReference type="InterPro" id="IPR019775">
    <property type="entry name" value="WD40_repeat_CS"/>
</dbReference>
<evidence type="ECO:0000313" key="6">
    <source>
        <dbReference type="Proteomes" id="UP000278627"/>
    </source>
</evidence>
<reference evidence="5 6" key="2">
    <citation type="submission" date="2018-11" db="EMBL/GenBank/DDBJ databases">
        <authorList>
            <consortium name="Pathogen Informatics"/>
        </authorList>
    </citation>
    <scope>NUCLEOTIDE SEQUENCE [LARGE SCALE GENOMIC DNA]</scope>
</reference>
<dbReference type="PROSITE" id="PS00678">
    <property type="entry name" value="WD_REPEATS_1"/>
    <property type="match status" value="1"/>
</dbReference>
<organism evidence="7">
    <name type="scientific">Brugia pahangi</name>
    <name type="common">Filarial nematode worm</name>
    <dbReference type="NCBI Taxonomy" id="6280"/>
    <lineage>
        <taxon>Eukaryota</taxon>
        <taxon>Metazoa</taxon>
        <taxon>Ecdysozoa</taxon>
        <taxon>Nematoda</taxon>
        <taxon>Chromadorea</taxon>
        <taxon>Rhabditida</taxon>
        <taxon>Spirurina</taxon>
        <taxon>Spiruromorpha</taxon>
        <taxon>Filarioidea</taxon>
        <taxon>Onchocercidae</taxon>
        <taxon>Brugia</taxon>
    </lineage>
</organism>
<keyword evidence="6" id="KW-1185">Reference proteome</keyword>
<sequence>MIALAIDVPAGGVVQVAKLCRMGRGRMELGKIKDHEGAVCDVKWNPFNDNVLATGSHDATVRIWHIDDMLRIRCLRISRAHSRRIHAIEWHTTVDNAVFSASLDGRIVLWNIETDEIVYRIEDCNAVSLSLRSFIFSFTAFGAKILHI</sequence>
<dbReference type="AlphaFoldDB" id="A0A0N4TBY3"/>
<accession>A0A0N4TBY3</accession>
<protein>
    <recommendedName>
        <fullName evidence="4">Coronin</fullName>
    </recommendedName>
</protein>
<dbReference type="PROSITE" id="PS50082">
    <property type="entry name" value="WD_REPEATS_2"/>
    <property type="match status" value="2"/>
</dbReference>
<evidence type="ECO:0000313" key="7">
    <source>
        <dbReference type="WBParaSite" id="BPAG_0000572001-mRNA-1"/>
    </source>
</evidence>
<dbReference type="PANTHER" id="PTHR10856">
    <property type="entry name" value="CORONIN"/>
    <property type="match status" value="1"/>
</dbReference>
<dbReference type="InterPro" id="IPR015505">
    <property type="entry name" value="Coronin"/>
</dbReference>
<dbReference type="InterPro" id="IPR001680">
    <property type="entry name" value="WD40_rpt"/>
</dbReference>
<comment type="similarity">
    <text evidence="4">Belongs to the WD repeat coronin family.</text>
</comment>
<evidence type="ECO:0000256" key="3">
    <source>
        <dbReference type="PROSITE-ProRule" id="PRU00221"/>
    </source>
</evidence>
<evidence type="ECO:0000256" key="2">
    <source>
        <dbReference type="ARBA" id="ARBA00022737"/>
    </source>
</evidence>
<evidence type="ECO:0000256" key="1">
    <source>
        <dbReference type="ARBA" id="ARBA00022574"/>
    </source>
</evidence>
<evidence type="ECO:0000313" key="5">
    <source>
        <dbReference type="EMBL" id="VDN86869.1"/>
    </source>
</evidence>
<evidence type="ECO:0000256" key="4">
    <source>
        <dbReference type="RuleBase" id="RU280818"/>
    </source>
</evidence>
<dbReference type="InterPro" id="IPR015943">
    <property type="entry name" value="WD40/YVTN_repeat-like_dom_sf"/>
</dbReference>
<name>A0A0N4TBY3_BRUPA</name>
<dbReference type="Gene3D" id="2.130.10.10">
    <property type="entry name" value="YVTN repeat-like/Quinoprotein amine dehydrogenase"/>
    <property type="match status" value="1"/>
</dbReference>
<keyword evidence="1 3" id="KW-0853">WD repeat</keyword>
<dbReference type="Proteomes" id="UP000278627">
    <property type="component" value="Unassembled WGS sequence"/>
</dbReference>
<dbReference type="SUPFAM" id="SSF50978">
    <property type="entry name" value="WD40 repeat-like"/>
    <property type="match status" value="1"/>
</dbReference>
<dbReference type="PROSITE" id="PS50294">
    <property type="entry name" value="WD_REPEATS_REGION"/>
    <property type="match status" value="2"/>
</dbReference>